<evidence type="ECO:0000256" key="8">
    <source>
        <dbReference type="PROSITE-ProRule" id="PRU01240"/>
    </source>
</evidence>
<dbReference type="SUPFAM" id="SSF52025">
    <property type="entry name" value="PA domain"/>
    <property type="match status" value="1"/>
</dbReference>
<dbReference type="PROSITE" id="PS00137">
    <property type="entry name" value="SUBTILASE_HIS"/>
    <property type="match status" value="1"/>
</dbReference>
<dbReference type="Gene3D" id="3.30.70.80">
    <property type="entry name" value="Peptidase S8 propeptide/proteinase inhibitor I9"/>
    <property type="match status" value="1"/>
</dbReference>
<keyword evidence="6" id="KW-0378">Hydrolase</keyword>
<keyword evidence="5" id="KW-0732">Signal</keyword>
<reference evidence="13 14" key="1">
    <citation type="submission" date="2018-11" db="EMBL/GenBank/DDBJ databases">
        <title>Genomes From Bacteria Associated with the Canine Oral Cavity: a Test Case for Automated Genome-Based Taxonomic Assignment.</title>
        <authorList>
            <person name="Coil D.A."/>
            <person name="Jospin G."/>
            <person name="Darling A.E."/>
            <person name="Wallis C."/>
            <person name="Davis I.J."/>
            <person name="Harris S."/>
            <person name="Eisen J.A."/>
            <person name="Holcombe L.J."/>
            <person name="O'Flynn C."/>
        </authorList>
    </citation>
    <scope>NUCLEOTIDE SEQUENCE [LARGE SCALE GENOMIC DNA]</scope>
    <source>
        <strain evidence="13 14">OH2822_COT-296</strain>
    </source>
</reference>
<dbReference type="InterPro" id="IPR036852">
    <property type="entry name" value="Peptidase_S8/S53_dom_sf"/>
</dbReference>
<keyword evidence="3" id="KW-0964">Secreted</keyword>
<dbReference type="InterPro" id="IPR010259">
    <property type="entry name" value="S8pro/Inhibitor_I9"/>
</dbReference>
<dbReference type="AlphaFoldDB" id="A0A3P1WQZ5"/>
<dbReference type="Proteomes" id="UP000280935">
    <property type="component" value="Unassembled WGS sequence"/>
</dbReference>
<dbReference type="OrthoDB" id="614750at2"/>
<dbReference type="Pfam" id="PF05922">
    <property type="entry name" value="Inhibitor_I9"/>
    <property type="match status" value="1"/>
</dbReference>
<evidence type="ECO:0000256" key="5">
    <source>
        <dbReference type="ARBA" id="ARBA00022729"/>
    </source>
</evidence>
<feature type="domain" description="Peptidase S8/S53" evidence="10">
    <location>
        <begin position="190"/>
        <end position="403"/>
    </location>
</feature>
<organism evidence="13 14">
    <name type="scientific">Arachnia propionica</name>
    <dbReference type="NCBI Taxonomy" id="1750"/>
    <lineage>
        <taxon>Bacteria</taxon>
        <taxon>Bacillati</taxon>
        <taxon>Actinomycetota</taxon>
        <taxon>Actinomycetes</taxon>
        <taxon>Propionibacteriales</taxon>
        <taxon>Propionibacteriaceae</taxon>
        <taxon>Arachnia</taxon>
    </lineage>
</organism>
<evidence type="ECO:0000259" key="12">
    <source>
        <dbReference type="Pfam" id="PF05922"/>
    </source>
</evidence>
<evidence type="ECO:0000259" key="11">
    <source>
        <dbReference type="Pfam" id="PF02225"/>
    </source>
</evidence>
<sequence>MTQWGEDLCPRPIGFLEHRDSLSWGSGKQRCQRPGEKSMRRTLVAVTAISLFLAPFASPARAEDPPPASPPPAAQPIPNSTDTENSGETQTVMVLLKEQPDSPDPALTGLVAVERVLTRWQDVEGFKVRRKFAHLVTGFSATLPGHQVQALRSDPDVASVQRMKEYQPFMQTAAQMTQSLSARTNLGVDGAGTVISIIDSGIDPTHQDMRLDDGVEKKLAPEGDLATDKIPYGWNYADENSNFVDTGSNMHGMHVAGIAAANGGPDADATTNGRINGIAPNAQLLAMKVFSNDPANSRRAMDDDVIAAIEDSVKLGADVINMSLGISNGTNQDSIGLGRAVALAHQAGVQVVVAAGNEALNGSLTSNNVDQTDMLDDGTLGTPASAPHALAVASVDNSQMLATTLTVVSGGTSLELPYRLQAGEVDDQTHGIVFAGHGSPRDFPDNAQGNYVLIEFGALPPEELFKNATRAGATGVLVFSNAGIGEQFVGLSGLETITIPSASLLHSSGEQIRQAIEAGGGIAQITLSKELKTLPLTEQATPS</sequence>
<dbReference type="InterPro" id="IPR003137">
    <property type="entry name" value="PA_domain"/>
</dbReference>
<dbReference type="PROSITE" id="PS51892">
    <property type="entry name" value="SUBTILASE"/>
    <property type="match status" value="1"/>
</dbReference>
<protein>
    <submittedName>
        <fullName evidence="13">Uncharacterized protein</fullName>
    </submittedName>
</protein>
<dbReference type="InterPro" id="IPR037045">
    <property type="entry name" value="S8pro/Inhibitor_I9_sf"/>
</dbReference>
<dbReference type="GO" id="GO:0004252">
    <property type="term" value="F:serine-type endopeptidase activity"/>
    <property type="evidence" value="ECO:0007669"/>
    <property type="project" value="InterPro"/>
</dbReference>
<feature type="domain" description="PA" evidence="11">
    <location>
        <begin position="434"/>
        <end position="512"/>
    </location>
</feature>
<feature type="region of interest" description="Disordered" evidence="9">
    <location>
        <begin position="59"/>
        <end position="88"/>
    </location>
</feature>
<dbReference type="InterPro" id="IPR046450">
    <property type="entry name" value="PA_dom_sf"/>
</dbReference>
<dbReference type="PROSITE" id="PS00136">
    <property type="entry name" value="SUBTILASE_ASP"/>
    <property type="match status" value="1"/>
</dbReference>
<feature type="compositionally biased region" description="Pro residues" evidence="9">
    <location>
        <begin position="65"/>
        <end position="75"/>
    </location>
</feature>
<comment type="caution">
    <text evidence="8">Lacks conserved residue(s) required for the propagation of feature annotation.</text>
</comment>
<accession>A0A3P1WQZ5</accession>
<comment type="caution">
    <text evidence="13">The sequence shown here is derived from an EMBL/GenBank/DDBJ whole genome shotgun (WGS) entry which is preliminary data.</text>
</comment>
<keyword evidence="2" id="KW-0134">Cell wall</keyword>
<dbReference type="Gene3D" id="3.50.30.30">
    <property type="match status" value="1"/>
</dbReference>
<evidence type="ECO:0000259" key="10">
    <source>
        <dbReference type="Pfam" id="PF00082"/>
    </source>
</evidence>
<evidence type="ECO:0000256" key="7">
    <source>
        <dbReference type="ARBA" id="ARBA00022825"/>
    </source>
</evidence>
<dbReference type="InterPro" id="IPR022398">
    <property type="entry name" value="Peptidase_S8_His-AS"/>
</dbReference>
<evidence type="ECO:0000313" key="13">
    <source>
        <dbReference type="EMBL" id="RRD46923.1"/>
    </source>
</evidence>
<keyword evidence="4" id="KW-0645">Protease</keyword>
<keyword evidence="7" id="KW-0720">Serine protease</keyword>
<dbReference type="InterPro" id="IPR015500">
    <property type="entry name" value="Peptidase_S8_subtilisin-rel"/>
</dbReference>
<evidence type="ECO:0000256" key="6">
    <source>
        <dbReference type="ARBA" id="ARBA00022801"/>
    </source>
</evidence>
<feature type="domain" description="Inhibitor I9" evidence="12">
    <location>
        <begin position="122"/>
        <end position="166"/>
    </location>
</feature>
<dbReference type="Gene3D" id="3.40.50.200">
    <property type="entry name" value="Peptidase S8/S53 domain"/>
    <property type="match status" value="1"/>
</dbReference>
<comment type="similarity">
    <text evidence="1 8">Belongs to the peptidase S8 family.</text>
</comment>
<dbReference type="Pfam" id="PF02225">
    <property type="entry name" value="PA"/>
    <property type="match status" value="1"/>
</dbReference>
<evidence type="ECO:0000256" key="3">
    <source>
        <dbReference type="ARBA" id="ARBA00022525"/>
    </source>
</evidence>
<dbReference type="GO" id="GO:0006508">
    <property type="term" value="P:proteolysis"/>
    <property type="evidence" value="ECO:0007669"/>
    <property type="project" value="UniProtKB-KW"/>
</dbReference>
<gene>
    <name evidence="13" type="ORF">EII35_15335</name>
</gene>
<dbReference type="InterPro" id="IPR023827">
    <property type="entry name" value="Peptidase_S8_Asp-AS"/>
</dbReference>
<proteinExistence type="inferred from homology"/>
<feature type="non-terminal residue" evidence="13">
    <location>
        <position position="543"/>
    </location>
</feature>
<evidence type="ECO:0000256" key="9">
    <source>
        <dbReference type="SAM" id="MobiDB-lite"/>
    </source>
</evidence>
<evidence type="ECO:0000256" key="2">
    <source>
        <dbReference type="ARBA" id="ARBA00022512"/>
    </source>
</evidence>
<dbReference type="Pfam" id="PF00082">
    <property type="entry name" value="Peptidase_S8"/>
    <property type="match status" value="1"/>
</dbReference>
<dbReference type="EMBL" id="RQYT01000091">
    <property type="protein sequence ID" value="RRD46923.1"/>
    <property type="molecule type" value="Genomic_DNA"/>
</dbReference>
<dbReference type="InterPro" id="IPR050131">
    <property type="entry name" value="Peptidase_S8_subtilisin-like"/>
</dbReference>
<evidence type="ECO:0000313" key="14">
    <source>
        <dbReference type="Proteomes" id="UP000280935"/>
    </source>
</evidence>
<evidence type="ECO:0000256" key="4">
    <source>
        <dbReference type="ARBA" id="ARBA00022670"/>
    </source>
</evidence>
<dbReference type="PANTHER" id="PTHR43806:SF11">
    <property type="entry name" value="CEREVISIN-RELATED"/>
    <property type="match status" value="1"/>
</dbReference>
<dbReference type="InterPro" id="IPR000209">
    <property type="entry name" value="Peptidase_S8/S53_dom"/>
</dbReference>
<dbReference type="PRINTS" id="PR00723">
    <property type="entry name" value="SUBTILISIN"/>
</dbReference>
<evidence type="ECO:0000256" key="1">
    <source>
        <dbReference type="ARBA" id="ARBA00011073"/>
    </source>
</evidence>
<name>A0A3P1WQZ5_9ACTN</name>
<dbReference type="SUPFAM" id="SSF52743">
    <property type="entry name" value="Subtilisin-like"/>
    <property type="match status" value="1"/>
</dbReference>
<dbReference type="PANTHER" id="PTHR43806">
    <property type="entry name" value="PEPTIDASE S8"/>
    <property type="match status" value="1"/>
</dbReference>